<evidence type="ECO:0000256" key="13">
    <source>
        <dbReference type="ARBA" id="ARBA00051184"/>
    </source>
</evidence>
<evidence type="ECO:0000256" key="30">
    <source>
        <dbReference type="ARBA" id="ARBA00067059"/>
    </source>
</evidence>
<evidence type="ECO:0000256" key="36">
    <source>
        <dbReference type="ARBA" id="ARBA00082040"/>
    </source>
</evidence>
<evidence type="ECO:0000256" key="32">
    <source>
        <dbReference type="ARBA" id="ARBA00075068"/>
    </source>
</evidence>
<dbReference type="AlphaFoldDB" id="A0AA97L8A7"/>
<keyword evidence="7" id="KW-0663">Pyridoxal phosphate</keyword>
<comment type="pathway">
    <text evidence="27">Amino-acid degradation; L-lysine degradation via saccharopine pathway; glutaryl-CoA from L-lysine: step 4/6.</text>
</comment>
<evidence type="ECO:0000256" key="7">
    <source>
        <dbReference type="ARBA" id="ARBA00022898"/>
    </source>
</evidence>
<comment type="cofactor">
    <cofactor evidence="1">
        <name>pyridoxal 5'-phosphate</name>
        <dbReference type="ChEBI" id="CHEBI:597326"/>
    </cofactor>
</comment>
<dbReference type="Gene3D" id="3.40.640.10">
    <property type="entry name" value="Type I PLP-dependent aspartate aminotransferase-like (Major domain)"/>
    <property type="match status" value="1"/>
</dbReference>
<evidence type="ECO:0000256" key="21">
    <source>
        <dbReference type="ARBA" id="ARBA00052404"/>
    </source>
</evidence>
<evidence type="ECO:0000256" key="38">
    <source>
        <dbReference type="ARBA" id="ARBA00082796"/>
    </source>
</evidence>
<dbReference type="EC" id="2.6.1.7" evidence="3"/>
<evidence type="ECO:0000256" key="9">
    <source>
        <dbReference type="ARBA" id="ARBA00047677"/>
    </source>
</evidence>
<evidence type="ECO:0000256" key="28">
    <source>
        <dbReference type="ARBA" id="ARBA00066546"/>
    </source>
</evidence>
<evidence type="ECO:0000256" key="40">
    <source>
        <dbReference type="ARBA" id="ARBA00083286"/>
    </source>
</evidence>
<evidence type="ECO:0000256" key="35">
    <source>
        <dbReference type="ARBA" id="ARBA00081438"/>
    </source>
</evidence>
<dbReference type="EC" id="2.6.1.73" evidence="30"/>
<comment type="catalytic activity">
    <reaction evidence="12">
        <text>2-oxopentanoate + L-kynurenine = L-2-aminopentanoate + kynurenate + H2O</text>
        <dbReference type="Rhea" id="RHEA:66076"/>
        <dbReference type="ChEBI" id="CHEBI:15377"/>
        <dbReference type="ChEBI" id="CHEBI:28644"/>
        <dbReference type="ChEBI" id="CHEBI:57959"/>
        <dbReference type="ChEBI" id="CHEBI:58441"/>
        <dbReference type="ChEBI" id="CHEBI:58454"/>
    </reaction>
    <physiologicalReaction direction="left-to-right" evidence="12">
        <dbReference type="Rhea" id="RHEA:66077"/>
    </physiologicalReaction>
</comment>
<evidence type="ECO:0000256" key="31">
    <source>
        <dbReference type="ARBA" id="ARBA00074091"/>
    </source>
</evidence>
<dbReference type="GO" id="GO:0047958">
    <property type="term" value="F:glycine:2-oxoglutarate aminotransferase activity"/>
    <property type="evidence" value="ECO:0007669"/>
    <property type="project" value="UniProtKB-EC"/>
</dbReference>
<comment type="catalytic activity">
    <reaction evidence="25">
        <text>4-methyl-2-oxopentanoate + L-kynurenine = kynurenate + L-leucine + H2O</text>
        <dbReference type="Rhea" id="RHEA:66068"/>
        <dbReference type="ChEBI" id="CHEBI:15377"/>
        <dbReference type="ChEBI" id="CHEBI:17865"/>
        <dbReference type="ChEBI" id="CHEBI:57427"/>
        <dbReference type="ChEBI" id="CHEBI:57959"/>
        <dbReference type="ChEBI" id="CHEBI:58454"/>
    </reaction>
    <physiologicalReaction direction="left-to-right" evidence="25">
        <dbReference type="Rhea" id="RHEA:66069"/>
    </physiologicalReaction>
</comment>
<comment type="catalytic activity">
    <reaction evidence="11">
        <text>L-2-aminoadipate + glyoxylate = 2-oxoadipate + glycine</text>
        <dbReference type="Rhea" id="RHEA:69112"/>
        <dbReference type="ChEBI" id="CHEBI:36655"/>
        <dbReference type="ChEBI" id="CHEBI:57305"/>
        <dbReference type="ChEBI" id="CHEBI:57499"/>
        <dbReference type="ChEBI" id="CHEBI:58672"/>
    </reaction>
    <physiologicalReaction direction="left-to-right" evidence="11">
        <dbReference type="Rhea" id="RHEA:69113"/>
    </physiologicalReaction>
</comment>
<evidence type="ECO:0000256" key="6">
    <source>
        <dbReference type="ARBA" id="ARBA00022679"/>
    </source>
</evidence>
<dbReference type="PANTHER" id="PTHR42790:SF19">
    <property type="entry name" value="KYNURENINE_ALPHA-AMINOADIPATE AMINOTRANSFERASE, MITOCHONDRIAL"/>
    <property type="match status" value="1"/>
</dbReference>
<protein>
    <recommendedName>
        <fullName evidence="31">Kynurenine/alpha-aminoadipate aminotransferase, mitochondrial</fullName>
        <ecNumber evidence="29">2.6.1.39</ecNumber>
        <ecNumber evidence="28">2.6.1.4</ecNumber>
        <ecNumber evidence="4">2.6.1.63</ecNumber>
        <ecNumber evidence="3">2.6.1.7</ecNumber>
        <ecNumber evidence="30">2.6.1.73</ecNumber>
    </recommendedName>
    <alternativeName>
        <fullName evidence="41">2-aminoadipate aminotransferase</fullName>
    </alternativeName>
    <alternativeName>
        <fullName evidence="34">2-aminoadipate transaminase</fullName>
    </alternativeName>
    <alternativeName>
        <fullName evidence="37">Alpha-aminoadipate aminotransferase</fullName>
    </alternativeName>
    <alternativeName>
        <fullName evidence="36">Glycine transaminase AADAT</fullName>
    </alternativeName>
    <alternativeName>
        <fullName evidence="40">Kynurenine aminotransferase II</fullName>
    </alternativeName>
    <alternativeName>
        <fullName evidence="35">Kynurenine--glyoxylate transaminase AADAT</fullName>
    </alternativeName>
    <alternativeName>
        <fullName evidence="38">Kynurenine--oxoglutarate aminotransferase II</fullName>
    </alternativeName>
    <alternativeName>
        <fullName evidence="39">Kynurenine--oxoglutarate transaminase 2</fullName>
    </alternativeName>
    <alternativeName>
        <fullName evidence="33">Kynurenine--oxoglutarate transaminase II</fullName>
    </alternativeName>
    <alternativeName>
        <fullName evidence="32">Methionine--glyoxylate transaminase AADAT</fullName>
    </alternativeName>
</protein>
<dbReference type="RefSeq" id="XP_054845973.1">
    <property type="nucleotide sequence ID" value="XM_054989998.1"/>
</dbReference>
<comment type="catalytic activity">
    <reaction evidence="24">
        <text>3-phenylpyruvate + L-kynurenine = kynurenate + L-phenylalanine + H2O</text>
        <dbReference type="Rhea" id="RHEA:66092"/>
        <dbReference type="ChEBI" id="CHEBI:15377"/>
        <dbReference type="ChEBI" id="CHEBI:18005"/>
        <dbReference type="ChEBI" id="CHEBI:57959"/>
        <dbReference type="ChEBI" id="CHEBI:58095"/>
        <dbReference type="ChEBI" id="CHEBI:58454"/>
    </reaction>
    <physiologicalReaction direction="left-to-right" evidence="24">
        <dbReference type="Rhea" id="RHEA:66093"/>
    </physiologicalReaction>
</comment>
<gene>
    <name evidence="44 45" type="primary">LOC129336707</name>
</gene>
<comment type="catalytic activity">
    <reaction evidence="16">
        <text>2-oxobutanoate + L-kynurenine = (2S)-2-aminobutanoate + kynurenate + H2O</text>
        <dbReference type="Rhea" id="RHEA:66044"/>
        <dbReference type="ChEBI" id="CHEBI:15377"/>
        <dbReference type="ChEBI" id="CHEBI:16763"/>
        <dbReference type="ChEBI" id="CHEBI:57959"/>
        <dbReference type="ChEBI" id="CHEBI:58454"/>
        <dbReference type="ChEBI" id="CHEBI:74359"/>
    </reaction>
    <physiologicalReaction direction="left-to-right" evidence="16">
        <dbReference type="Rhea" id="RHEA:66045"/>
    </physiologicalReaction>
</comment>
<proteinExistence type="inferred from homology"/>
<evidence type="ECO:0000256" key="41">
    <source>
        <dbReference type="ARBA" id="ARBA00083735"/>
    </source>
</evidence>
<comment type="function">
    <text evidence="26">Transaminase with broad substrate specificity. Has transaminase activity towards aminoadipate, kynurenine, methionine and glutamate. Shows activity also towards tryptophan, aspartate and hydroxykynurenine. Accepts a variety of oxo-acids as amino-group acceptors, with a preference for 2-oxoglutarate, 2-oxocaproic acid, phenylpyruvate and alpha-oxo-gamma-methiol butyric acid. Can also use glyoxylate as amino-group acceptor (in vitro).</text>
</comment>
<evidence type="ECO:0000256" key="33">
    <source>
        <dbReference type="ARBA" id="ARBA00080697"/>
    </source>
</evidence>
<evidence type="ECO:0000256" key="22">
    <source>
        <dbReference type="ARBA" id="ARBA00052518"/>
    </source>
</evidence>
<dbReference type="EC" id="2.6.1.63" evidence="4"/>
<dbReference type="InterPro" id="IPR015421">
    <property type="entry name" value="PyrdxlP-dep_Trfase_major"/>
</dbReference>
<evidence type="ECO:0000256" key="17">
    <source>
        <dbReference type="ARBA" id="ARBA00052124"/>
    </source>
</evidence>
<evidence type="ECO:0000256" key="14">
    <source>
        <dbReference type="ARBA" id="ARBA00051742"/>
    </source>
</evidence>
<dbReference type="GO" id="GO:0047315">
    <property type="term" value="F:kynurenine-glyoxylate transaminase activity"/>
    <property type="evidence" value="ECO:0007669"/>
    <property type="project" value="UniProtKB-EC"/>
</dbReference>
<dbReference type="GO" id="GO:0047536">
    <property type="term" value="F:2-aminoadipate transaminase activity"/>
    <property type="evidence" value="ECO:0007669"/>
    <property type="project" value="UniProtKB-EC"/>
</dbReference>
<dbReference type="GO" id="GO:0016212">
    <property type="term" value="F:kynurenine-oxoglutarate transaminase activity"/>
    <property type="evidence" value="ECO:0007669"/>
    <property type="project" value="UniProtKB-EC"/>
</dbReference>
<evidence type="ECO:0000256" key="19">
    <source>
        <dbReference type="ARBA" id="ARBA00052393"/>
    </source>
</evidence>
<evidence type="ECO:0000313" key="45">
    <source>
        <dbReference type="RefSeq" id="XP_054845973.1"/>
    </source>
</evidence>
<accession>A0AA97L8A7</accession>
<comment type="catalytic activity">
    <reaction evidence="15">
        <text>2-oxoadipate + L-kynurenine = L-2-aminoadipate + kynurenate + H2O</text>
        <dbReference type="Rhea" id="RHEA:70047"/>
        <dbReference type="ChEBI" id="CHEBI:15377"/>
        <dbReference type="ChEBI" id="CHEBI:57499"/>
        <dbReference type="ChEBI" id="CHEBI:57959"/>
        <dbReference type="ChEBI" id="CHEBI:58454"/>
        <dbReference type="ChEBI" id="CHEBI:58672"/>
    </reaction>
    <physiologicalReaction direction="left-to-right" evidence="15">
        <dbReference type="Rhea" id="RHEA:70048"/>
    </physiologicalReaction>
</comment>
<evidence type="ECO:0000256" key="26">
    <source>
        <dbReference type="ARBA" id="ARBA00056991"/>
    </source>
</evidence>
<dbReference type="InterPro" id="IPR004839">
    <property type="entry name" value="Aminotransferase_I/II_large"/>
</dbReference>
<dbReference type="SUPFAM" id="SSF53383">
    <property type="entry name" value="PLP-dependent transferases"/>
    <property type="match status" value="1"/>
</dbReference>
<comment type="catalytic activity">
    <reaction evidence="20">
        <text>glyoxylate + L-phenylalanine = 3-phenylpyruvate + glycine</text>
        <dbReference type="Rhea" id="RHEA:69120"/>
        <dbReference type="ChEBI" id="CHEBI:18005"/>
        <dbReference type="ChEBI" id="CHEBI:36655"/>
        <dbReference type="ChEBI" id="CHEBI:57305"/>
        <dbReference type="ChEBI" id="CHEBI:58095"/>
    </reaction>
</comment>
<comment type="catalytic activity">
    <reaction evidence="13">
        <text>4-methylsulfanyl-2-oxobutanoate + L-kynurenine = kynurenate + L-methionine + H2O</text>
        <dbReference type="Rhea" id="RHEA:69096"/>
        <dbReference type="ChEBI" id="CHEBI:15377"/>
        <dbReference type="ChEBI" id="CHEBI:16723"/>
        <dbReference type="ChEBI" id="CHEBI:57844"/>
        <dbReference type="ChEBI" id="CHEBI:57959"/>
        <dbReference type="ChEBI" id="CHEBI:58454"/>
    </reaction>
    <physiologicalReaction direction="left-to-right" evidence="13">
        <dbReference type="Rhea" id="RHEA:69097"/>
    </physiologicalReaction>
</comment>
<dbReference type="EC" id="2.6.1.4" evidence="28"/>
<evidence type="ECO:0000256" key="4">
    <source>
        <dbReference type="ARBA" id="ARBA00013010"/>
    </source>
</evidence>
<comment type="catalytic activity">
    <reaction evidence="22">
        <text>L-leucine + glyoxylate = 4-methyl-2-oxopentanoate + glycine</text>
        <dbReference type="Rhea" id="RHEA:69128"/>
        <dbReference type="ChEBI" id="CHEBI:17865"/>
        <dbReference type="ChEBI" id="CHEBI:36655"/>
        <dbReference type="ChEBI" id="CHEBI:57305"/>
        <dbReference type="ChEBI" id="CHEBI:57427"/>
    </reaction>
</comment>
<comment type="catalytic activity">
    <reaction evidence="10">
        <text>L-tyrosine + glyoxylate = 3-(4-hydroxyphenyl)pyruvate + glycine</text>
        <dbReference type="Rhea" id="RHEA:69116"/>
        <dbReference type="ChEBI" id="CHEBI:36242"/>
        <dbReference type="ChEBI" id="CHEBI:36655"/>
        <dbReference type="ChEBI" id="CHEBI:57305"/>
        <dbReference type="ChEBI" id="CHEBI:58315"/>
    </reaction>
</comment>
<dbReference type="GO" id="GO:0030170">
    <property type="term" value="F:pyridoxal phosphate binding"/>
    <property type="evidence" value="ECO:0007669"/>
    <property type="project" value="InterPro"/>
</dbReference>
<organism evidence="43 45">
    <name type="scientific">Eublepharis macularius</name>
    <name type="common">Leopard gecko</name>
    <name type="synonym">Cyrtodactylus macularius</name>
    <dbReference type="NCBI Taxonomy" id="481883"/>
    <lineage>
        <taxon>Eukaryota</taxon>
        <taxon>Metazoa</taxon>
        <taxon>Chordata</taxon>
        <taxon>Craniata</taxon>
        <taxon>Vertebrata</taxon>
        <taxon>Euteleostomi</taxon>
        <taxon>Lepidosauria</taxon>
        <taxon>Squamata</taxon>
        <taxon>Bifurcata</taxon>
        <taxon>Gekkota</taxon>
        <taxon>Eublepharidae</taxon>
        <taxon>Eublepharinae</taxon>
        <taxon>Eublepharis</taxon>
    </lineage>
</organism>
<dbReference type="FunFam" id="3.40.640.10:FF:000071">
    <property type="entry name" value="Kynurenine/alpha-aminoadipate aminotransferase, mitochondrial"/>
    <property type="match status" value="1"/>
</dbReference>
<comment type="catalytic activity">
    <reaction evidence="21">
        <text>glyoxylate + L-methionine = 4-methylsulfanyl-2-oxobutanoate + glycine</text>
        <dbReference type="Rhea" id="RHEA:22884"/>
        <dbReference type="ChEBI" id="CHEBI:16723"/>
        <dbReference type="ChEBI" id="CHEBI:36655"/>
        <dbReference type="ChEBI" id="CHEBI:57305"/>
        <dbReference type="ChEBI" id="CHEBI:57844"/>
        <dbReference type="EC" id="2.6.1.73"/>
    </reaction>
</comment>
<dbReference type="GO" id="GO:1901605">
    <property type="term" value="P:alpha-amino acid metabolic process"/>
    <property type="evidence" value="ECO:0007669"/>
    <property type="project" value="TreeGrafter"/>
</dbReference>
<dbReference type="PANTHER" id="PTHR42790">
    <property type="entry name" value="AMINOTRANSFERASE"/>
    <property type="match status" value="1"/>
</dbReference>
<evidence type="ECO:0000256" key="11">
    <source>
        <dbReference type="ARBA" id="ARBA00050937"/>
    </source>
</evidence>
<evidence type="ECO:0000256" key="20">
    <source>
        <dbReference type="ARBA" id="ARBA00052400"/>
    </source>
</evidence>
<evidence type="ECO:0000256" key="12">
    <source>
        <dbReference type="ARBA" id="ARBA00051090"/>
    </source>
</evidence>
<evidence type="ECO:0000256" key="3">
    <source>
        <dbReference type="ARBA" id="ARBA00012751"/>
    </source>
</evidence>
<comment type="catalytic activity">
    <reaction evidence="18">
        <text>2-oxohexanoate + L-kynurenine = L-2-aminohexanoate + kynurenate + H2O</text>
        <dbReference type="Rhea" id="RHEA:66060"/>
        <dbReference type="ChEBI" id="CHEBI:15377"/>
        <dbReference type="ChEBI" id="CHEBI:35177"/>
        <dbReference type="ChEBI" id="CHEBI:57959"/>
        <dbReference type="ChEBI" id="CHEBI:58454"/>
        <dbReference type="ChEBI" id="CHEBI:58455"/>
    </reaction>
    <physiologicalReaction direction="left-to-right" evidence="18">
        <dbReference type="Rhea" id="RHEA:66061"/>
    </physiologicalReaction>
</comment>
<comment type="catalytic activity">
    <reaction evidence="19">
        <text>L-tryptophan + glyoxylate = indole-3-pyruvate + glycine</text>
        <dbReference type="Rhea" id="RHEA:69124"/>
        <dbReference type="ChEBI" id="CHEBI:17640"/>
        <dbReference type="ChEBI" id="CHEBI:36655"/>
        <dbReference type="ChEBI" id="CHEBI:57305"/>
        <dbReference type="ChEBI" id="CHEBI:57912"/>
    </reaction>
</comment>
<dbReference type="InterPro" id="IPR050859">
    <property type="entry name" value="Class-I_PLP-dep_aminotransf"/>
</dbReference>
<evidence type="ECO:0000256" key="2">
    <source>
        <dbReference type="ARBA" id="ARBA00007441"/>
    </source>
</evidence>
<dbReference type="Proteomes" id="UP001190640">
    <property type="component" value="Chromosome 10"/>
</dbReference>
<dbReference type="GO" id="GO:0050094">
    <property type="term" value="F:methionine-glyoxylate transaminase activity"/>
    <property type="evidence" value="ECO:0007669"/>
    <property type="project" value="UniProtKB-EC"/>
</dbReference>
<keyword evidence="5" id="KW-0032">Aminotransferase</keyword>
<dbReference type="GO" id="GO:0005759">
    <property type="term" value="C:mitochondrial matrix"/>
    <property type="evidence" value="ECO:0007669"/>
    <property type="project" value="UniProtKB-ARBA"/>
</dbReference>
<keyword evidence="43" id="KW-1185">Reference proteome</keyword>
<evidence type="ECO:0000256" key="15">
    <source>
        <dbReference type="ARBA" id="ARBA00051759"/>
    </source>
</evidence>
<evidence type="ECO:0000256" key="5">
    <source>
        <dbReference type="ARBA" id="ARBA00022576"/>
    </source>
</evidence>
<evidence type="ECO:0000256" key="16">
    <source>
        <dbReference type="ARBA" id="ARBA00051879"/>
    </source>
</evidence>
<feature type="domain" description="Aminotransferase class I/classII large" evidence="42">
    <location>
        <begin position="81"/>
        <end position="426"/>
    </location>
</feature>
<evidence type="ECO:0000256" key="34">
    <source>
        <dbReference type="ARBA" id="ARBA00080916"/>
    </source>
</evidence>
<evidence type="ECO:0000256" key="39">
    <source>
        <dbReference type="ARBA" id="ARBA00083236"/>
    </source>
</evidence>
<sequence length="436" mass="48781">MKPEKPSIECLTNMDYSCFLSKISAARQINPARLTNELAKRMSSLIMLSGGMPNTDYFPIKTASITLVDGTTIEMDEELMKIALQYGATDGIQELLSWLEDLQMKIHDPPTAKYAPENGQMKICITAGSQDGLSKVFDMLINPGDNILIGEPNYPATLTGLQPLGCNLINVPTDEHGIIPKALKAVLSRWRPENAHKFKNPKFLYTVPNGGNPSGSSLTAERKKEIYQLAKEYNFLIIEDDPYYFLQYEKTKAPSFLSLDVDGRVIRCDSFSKVISSGLRIGFVTGPAPLIDKIILHTQVSTMQTSTFTQVLLLQLLKKWGQKGFLNHTDRVAMLYRKQRDALLAAADKWLKGLAEWYTPNAGLFLWIKIKGISDTYEMITKKALERGVSLLPGNGFMIDSSKPSPYVRASFSFASPDQMDQGFQRLAELIREEMK</sequence>
<evidence type="ECO:0000256" key="10">
    <source>
        <dbReference type="ARBA" id="ARBA00050142"/>
    </source>
</evidence>
<comment type="catalytic activity">
    <reaction evidence="9">
        <text>L-kynurenine + glyoxylate = kynurenate + glycine + H2O</text>
        <dbReference type="Rhea" id="RHEA:65896"/>
        <dbReference type="ChEBI" id="CHEBI:15377"/>
        <dbReference type="ChEBI" id="CHEBI:36655"/>
        <dbReference type="ChEBI" id="CHEBI:57305"/>
        <dbReference type="ChEBI" id="CHEBI:57959"/>
        <dbReference type="ChEBI" id="CHEBI:58454"/>
        <dbReference type="EC" id="2.6.1.63"/>
    </reaction>
    <physiologicalReaction direction="left-to-right" evidence="9">
        <dbReference type="Rhea" id="RHEA:65897"/>
    </physiologicalReaction>
</comment>
<name>A0AA97L8A7_EUBMA</name>
<reference evidence="44 45" key="1">
    <citation type="submission" date="2025-04" db="UniProtKB">
        <authorList>
            <consortium name="RefSeq"/>
        </authorList>
    </citation>
    <scope>IDENTIFICATION</scope>
    <source>
        <tissue evidence="44 45">Blood</tissue>
    </source>
</reference>
<evidence type="ECO:0000256" key="29">
    <source>
        <dbReference type="ARBA" id="ARBA00067027"/>
    </source>
</evidence>
<comment type="catalytic activity">
    <reaction evidence="23">
        <text>glycine + 2-oxoglutarate = glyoxylate + L-glutamate</text>
        <dbReference type="Rhea" id="RHEA:14089"/>
        <dbReference type="ChEBI" id="CHEBI:16810"/>
        <dbReference type="ChEBI" id="CHEBI:29985"/>
        <dbReference type="ChEBI" id="CHEBI:36655"/>
        <dbReference type="ChEBI" id="CHEBI:57305"/>
        <dbReference type="EC" id="2.6.1.4"/>
    </reaction>
</comment>
<evidence type="ECO:0000259" key="42">
    <source>
        <dbReference type="Pfam" id="PF00155"/>
    </source>
</evidence>
<keyword evidence="6" id="KW-0808">Transferase</keyword>
<evidence type="ECO:0000256" key="37">
    <source>
        <dbReference type="ARBA" id="ARBA00082705"/>
    </source>
</evidence>
<dbReference type="KEGG" id="emc:129336707"/>
<evidence type="ECO:0000256" key="23">
    <source>
        <dbReference type="ARBA" id="ARBA00052537"/>
    </source>
</evidence>
<evidence type="ECO:0000256" key="25">
    <source>
        <dbReference type="ARBA" id="ARBA00052831"/>
    </source>
</evidence>
<comment type="catalytic activity">
    <reaction evidence="17">
        <text>indole-3-pyruvate + L-kynurenine = kynurenate + L-tryptophan + H2O</text>
        <dbReference type="Rhea" id="RHEA:66052"/>
        <dbReference type="ChEBI" id="CHEBI:15377"/>
        <dbReference type="ChEBI" id="CHEBI:17640"/>
        <dbReference type="ChEBI" id="CHEBI:57912"/>
        <dbReference type="ChEBI" id="CHEBI:57959"/>
        <dbReference type="ChEBI" id="CHEBI:58454"/>
    </reaction>
    <physiologicalReaction direction="left-to-right" evidence="17">
        <dbReference type="Rhea" id="RHEA:66053"/>
    </physiologicalReaction>
</comment>
<dbReference type="EC" id="2.6.1.39" evidence="29"/>
<evidence type="ECO:0000256" key="1">
    <source>
        <dbReference type="ARBA" id="ARBA00001933"/>
    </source>
</evidence>
<dbReference type="FunFam" id="3.90.1150.10:FF:000166">
    <property type="entry name" value="Kynurenine/alpha-aminoadipate aminotransferase, mitochondrial"/>
    <property type="match status" value="1"/>
</dbReference>
<evidence type="ECO:0000256" key="24">
    <source>
        <dbReference type="ARBA" id="ARBA00052580"/>
    </source>
</evidence>
<evidence type="ECO:0000313" key="44">
    <source>
        <dbReference type="RefSeq" id="XP_054845972.1"/>
    </source>
</evidence>
<dbReference type="Pfam" id="PF00155">
    <property type="entry name" value="Aminotran_1_2"/>
    <property type="match status" value="1"/>
</dbReference>
<evidence type="ECO:0000256" key="27">
    <source>
        <dbReference type="ARBA" id="ARBA00060610"/>
    </source>
</evidence>
<dbReference type="GeneID" id="129336707"/>
<evidence type="ECO:0000256" key="8">
    <source>
        <dbReference type="ARBA" id="ARBA00047478"/>
    </source>
</evidence>
<dbReference type="InterPro" id="IPR015424">
    <property type="entry name" value="PyrdxlP-dep_Trfase"/>
</dbReference>
<comment type="catalytic activity">
    <reaction evidence="14">
        <text>2-oxo-3-sulfanylpropanoate + L-kynurenine = kynurenate + L-cysteine + H2O</text>
        <dbReference type="Rhea" id="RHEA:69104"/>
        <dbReference type="ChEBI" id="CHEBI:15377"/>
        <dbReference type="ChEBI" id="CHEBI:35235"/>
        <dbReference type="ChEBI" id="CHEBI:57678"/>
        <dbReference type="ChEBI" id="CHEBI:57959"/>
        <dbReference type="ChEBI" id="CHEBI:58454"/>
    </reaction>
    <physiologicalReaction direction="left-to-right" evidence="14">
        <dbReference type="Rhea" id="RHEA:69105"/>
    </physiologicalReaction>
</comment>
<evidence type="ECO:0000256" key="18">
    <source>
        <dbReference type="ARBA" id="ARBA00052128"/>
    </source>
</evidence>
<dbReference type="CDD" id="cd00609">
    <property type="entry name" value="AAT_like"/>
    <property type="match status" value="1"/>
</dbReference>
<dbReference type="RefSeq" id="XP_054845972.1">
    <property type="nucleotide sequence ID" value="XM_054989997.1"/>
</dbReference>
<comment type="catalytic activity">
    <reaction evidence="8">
        <text>L-kynurenine + 2-oxoglutarate = kynurenate + L-glutamate + H2O</text>
        <dbReference type="Rhea" id="RHEA:65560"/>
        <dbReference type="ChEBI" id="CHEBI:15377"/>
        <dbReference type="ChEBI" id="CHEBI:16810"/>
        <dbReference type="ChEBI" id="CHEBI:29985"/>
        <dbReference type="ChEBI" id="CHEBI:57959"/>
        <dbReference type="ChEBI" id="CHEBI:58454"/>
        <dbReference type="EC" id="2.6.1.7"/>
    </reaction>
    <physiologicalReaction direction="left-to-right" evidence="8">
        <dbReference type="Rhea" id="RHEA:65561"/>
    </physiologicalReaction>
</comment>
<evidence type="ECO:0000313" key="43">
    <source>
        <dbReference type="Proteomes" id="UP001190640"/>
    </source>
</evidence>
<comment type="similarity">
    <text evidence="2">Belongs to the class-I pyridoxal-phosphate-dependent aminotransferase family.</text>
</comment>